<evidence type="ECO:0000259" key="1">
    <source>
        <dbReference type="Pfam" id="PF05598"/>
    </source>
</evidence>
<protein>
    <submittedName>
        <fullName evidence="2">Transposase</fullName>
    </submittedName>
</protein>
<dbReference type="OrthoDB" id="9774608at2"/>
<comment type="caution">
    <text evidence="2">The sequence shown here is derived from an EMBL/GenBank/DDBJ whole genome shotgun (WGS) entry which is preliminary data.</text>
</comment>
<dbReference type="PANTHER" id="PTHR35604:SF2">
    <property type="entry name" value="TRANSPOSASE INSH FOR INSERTION SEQUENCE ELEMENT IS5A-RELATED"/>
    <property type="match status" value="1"/>
</dbReference>
<accession>A0A5B2T902</accession>
<gene>
    <name evidence="2" type="ORF">F0Q34_21615</name>
</gene>
<dbReference type="Proteomes" id="UP000322110">
    <property type="component" value="Unassembled WGS sequence"/>
</dbReference>
<name>A0A5B2T902_9PROT</name>
<dbReference type="InterPro" id="IPR008490">
    <property type="entry name" value="Transposase_InsH_N"/>
</dbReference>
<evidence type="ECO:0000313" key="3">
    <source>
        <dbReference type="Proteomes" id="UP000322110"/>
    </source>
</evidence>
<feature type="domain" description="Transposase InsH N-terminal" evidence="1">
    <location>
        <begin position="16"/>
        <end position="112"/>
    </location>
</feature>
<reference evidence="2 3" key="1">
    <citation type="journal article" date="2015" name="Int. J. Syst. Evol. Microbiol.">
        <title>Roseomonas oryzae sp. nov., isolated from paddy rhizosphere soil.</title>
        <authorList>
            <person name="Ramaprasad E.V."/>
            <person name="Sasikala Ch."/>
            <person name="Ramana Ch.V."/>
        </authorList>
    </citation>
    <scope>NUCLEOTIDE SEQUENCE [LARGE SCALE GENOMIC DNA]</scope>
    <source>
        <strain evidence="2 3">KCTC 42542</strain>
    </source>
</reference>
<dbReference type="PANTHER" id="PTHR35604">
    <property type="entry name" value="TRANSPOSASE INSH FOR INSERTION SEQUENCE ELEMENT IS5A-RELATED"/>
    <property type="match status" value="1"/>
</dbReference>
<dbReference type="RefSeq" id="WP_149814429.1">
    <property type="nucleotide sequence ID" value="NZ_VUKA01000082.1"/>
</dbReference>
<evidence type="ECO:0000313" key="2">
    <source>
        <dbReference type="EMBL" id="KAA2211157.1"/>
    </source>
</evidence>
<keyword evidence="3" id="KW-1185">Reference proteome</keyword>
<dbReference type="AlphaFoldDB" id="A0A5B2T902"/>
<dbReference type="Pfam" id="PF05598">
    <property type="entry name" value="DUF772"/>
    <property type="match status" value="1"/>
</dbReference>
<sequence>MANQPGIFDVDERYAALSAAGDPLERLAAAVNFEVFRPVLEAALARSDRSRGGRPPYDAVLMFRILVLQALYSLSDEQTEFQLRDRLSFMRFAGLGLHQAVPDARTIWLYREQLKQAGAIEGLFRRFDAVLAEQGYLAMGGQIIDATLIAAPRQKLTIEEKATIREGGTPTHWSKA</sequence>
<feature type="non-terminal residue" evidence="2">
    <location>
        <position position="176"/>
    </location>
</feature>
<dbReference type="EMBL" id="VUKA01000082">
    <property type="protein sequence ID" value="KAA2211157.1"/>
    <property type="molecule type" value="Genomic_DNA"/>
</dbReference>
<proteinExistence type="predicted"/>
<organism evidence="2 3">
    <name type="scientific">Teichococcus oryzae</name>
    <dbReference type="NCBI Taxonomy" id="1608942"/>
    <lineage>
        <taxon>Bacteria</taxon>
        <taxon>Pseudomonadati</taxon>
        <taxon>Pseudomonadota</taxon>
        <taxon>Alphaproteobacteria</taxon>
        <taxon>Acetobacterales</taxon>
        <taxon>Roseomonadaceae</taxon>
        <taxon>Roseomonas</taxon>
    </lineage>
</organism>